<dbReference type="Proteomes" id="UP000435649">
    <property type="component" value="Unassembled WGS sequence"/>
</dbReference>
<dbReference type="PANTHER" id="PTHR44846">
    <property type="entry name" value="MANNOSYL-D-GLYCERATE TRANSPORT/METABOLISM SYSTEM REPRESSOR MNGR-RELATED"/>
    <property type="match status" value="1"/>
</dbReference>
<proteinExistence type="predicted"/>
<dbReference type="SUPFAM" id="SSF46785">
    <property type="entry name" value="Winged helix' DNA-binding domain"/>
    <property type="match status" value="1"/>
</dbReference>
<evidence type="ECO:0000313" key="6">
    <source>
        <dbReference type="Proteomes" id="UP000435649"/>
    </source>
</evidence>
<dbReference type="RefSeq" id="WP_106051814.1">
    <property type="nucleotide sequence ID" value="NZ_DBFCGB010000162.1"/>
</dbReference>
<dbReference type="Pfam" id="PF00392">
    <property type="entry name" value="GntR"/>
    <property type="match status" value="1"/>
</dbReference>
<gene>
    <name evidence="5" type="ORF">FYJ85_13460</name>
</gene>
<evidence type="ECO:0000259" key="4">
    <source>
        <dbReference type="PROSITE" id="PS50949"/>
    </source>
</evidence>
<dbReference type="AlphaFoldDB" id="A0A844G577"/>
<evidence type="ECO:0000256" key="3">
    <source>
        <dbReference type="ARBA" id="ARBA00023163"/>
    </source>
</evidence>
<dbReference type="PANTHER" id="PTHR44846:SF1">
    <property type="entry name" value="MANNOSYL-D-GLYCERATE TRANSPORT_METABOLISM SYSTEM REPRESSOR MNGR-RELATED"/>
    <property type="match status" value="1"/>
</dbReference>
<keyword evidence="1" id="KW-0805">Transcription regulation</keyword>
<keyword evidence="6" id="KW-1185">Reference proteome</keyword>
<dbReference type="GO" id="GO:0003677">
    <property type="term" value="F:DNA binding"/>
    <property type="evidence" value="ECO:0007669"/>
    <property type="project" value="UniProtKB-KW"/>
</dbReference>
<dbReference type="InterPro" id="IPR036388">
    <property type="entry name" value="WH-like_DNA-bd_sf"/>
</dbReference>
<dbReference type="Gene3D" id="1.10.10.10">
    <property type="entry name" value="Winged helix-like DNA-binding domain superfamily/Winged helix DNA-binding domain"/>
    <property type="match status" value="1"/>
</dbReference>
<dbReference type="InterPro" id="IPR000524">
    <property type="entry name" value="Tscrpt_reg_HTH_GntR"/>
</dbReference>
<evidence type="ECO:0000313" key="5">
    <source>
        <dbReference type="EMBL" id="MST98045.1"/>
    </source>
</evidence>
<sequence>MKSVLLSERKLAEKRFSCYIGCMESNVIKYQRIAGILRERIRRGIYRPGDKLPSYPQLCELFEVSAMTIRLAVALLANEGLLRRERGRGKGVYVTPPPSAPEKSAPVLRRLCILPAAPTLRSDDPAIQQGVVQAVNAAETSLVLMPALSGAARREYLAHLLDGAGVDGFLINGQIFASGEEAFEVIDSFRERQVRCLLLFSAEDACSRDFLGRNHPGVYIDEQSALASALAVAAAKGKTRLLFAGVDRYSVERSLDVARRSAAGSTFALEPVLFDELAAKSLFREFEKRLLPELDTATTLVLEGSNLPLSYFDALLNARELKPGRDISVFYFEHYCNLDPLFGARYSSVTRPYGELGRAAGLLLERMVLEGTPGEVLRIPADFNDQGTI</sequence>
<dbReference type="InterPro" id="IPR028082">
    <property type="entry name" value="Peripla_BP_I"/>
</dbReference>
<dbReference type="EMBL" id="VUNS01000015">
    <property type="protein sequence ID" value="MST98045.1"/>
    <property type="molecule type" value="Genomic_DNA"/>
</dbReference>
<keyword evidence="2" id="KW-0238">DNA-binding</keyword>
<organism evidence="5 6">
    <name type="scientific">Victivallis lenta</name>
    <dbReference type="NCBI Taxonomy" id="2606640"/>
    <lineage>
        <taxon>Bacteria</taxon>
        <taxon>Pseudomonadati</taxon>
        <taxon>Lentisphaerota</taxon>
        <taxon>Lentisphaeria</taxon>
        <taxon>Victivallales</taxon>
        <taxon>Victivallaceae</taxon>
        <taxon>Victivallis</taxon>
    </lineage>
</organism>
<dbReference type="SUPFAM" id="SSF53822">
    <property type="entry name" value="Periplasmic binding protein-like I"/>
    <property type="match status" value="1"/>
</dbReference>
<evidence type="ECO:0000256" key="1">
    <source>
        <dbReference type="ARBA" id="ARBA00023015"/>
    </source>
</evidence>
<protein>
    <submittedName>
        <fullName evidence="5">GntR family transcriptional regulator</fullName>
    </submittedName>
</protein>
<dbReference type="GO" id="GO:0045892">
    <property type="term" value="P:negative regulation of DNA-templated transcription"/>
    <property type="evidence" value="ECO:0007669"/>
    <property type="project" value="TreeGrafter"/>
</dbReference>
<dbReference type="GO" id="GO:0003700">
    <property type="term" value="F:DNA-binding transcription factor activity"/>
    <property type="evidence" value="ECO:0007669"/>
    <property type="project" value="InterPro"/>
</dbReference>
<reference evidence="5 6" key="1">
    <citation type="submission" date="2019-08" db="EMBL/GenBank/DDBJ databases">
        <title>In-depth cultivation of the pig gut microbiome towards novel bacterial diversity and tailored functional studies.</title>
        <authorList>
            <person name="Wylensek D."/>
            <person name="Hitch T.C.A."/>
            <person name="Clavel T."/>
        </authorList>
    </citation>
    <scope>NUCLEOTIDE SEQUENCE [LARGE SCALE GENOMIC DNA]</scope>
    <source>
        <strain evidence="5 6">BBE-744-WT-12</strain>
    </source>
</reference>
<accession>A0A844G577</accession>
<dbReference type="InterPro" id="IPR036390">
    <property type="entry name" value="WH_DNA-bd_sf"/>
</dbReference>
<keyword evidence="3" id="KW-0804">Transcription</keyword>
<name>A0A844G577_9BACT</name>
<feature type="domain" description="HTH gntR-type" evidence="4">
    <location>
        <begin position="27"/>
        <end position="97"/>
    </location>
</feature>
<dbReference type="Gene3D" id="3.40.50.2300">
    <property type="match status" value="2"/>
</dbReference>
<evidence type="ECO:0000256" key="2">
    <source>
        <dbReference type="ARBA" id="ARBA00023125"/>
    </source>
</evidence>
<dbReference type="InterPro" id="IPR050679">
    <property type="entry name" value="Bact_HTH_transcr_reg"/>
</dbReference>
<comment type="caution">
    <text evidence="5">The sequence shown here is derived from an EMBL/GenBank/DDBJ whole genome shotgun (WGS) entry which is preliminary data.</text>
</comment>
<dbReference type="CDD" id="cd07377">
    <property type="entry name" value="WHTH_GntR"/>
    <property type="match status" value="1"/>
</dbReference>
<dbReference type="PROSITE" id="PS50949">
    <property type="entry name" value="HTH_GNTR"/>
    <property type="match status" value="1"/>
</dbReference>
<dbReference type="SMART" id="SM00345">
    <property type="entry name" value="HTH_GNTR"/>
    <property type="match status" value="1"/>
</dbReference>